<sequence>MMSQQKELRLLAGAWCELNDQVRENGPANNVSGIVFSMDRPLQLHALLGSYRDLVKGRSKLTVIYRTTSSDYDTGYNVVFQEYEGMIEVRRQENRHDFRPLLLEVLSESPADNIFFLVDDNMFVESVDLTFFAGMASMYCVPSLRMGKNLARSYTLNRSQSVPSLFSLELQHDKKLQAWIWKYGELDWNYPLSVDGHFFQRNEILALAKSIDFDSPNHFEEKLQKFHGLFSWRLGVCYSKSRLINIPYNRVQTDIENLHGSVHQEDMLRMCQEGFRIDRKSYYGIVNESAHQEFPLRLKRQAVAG</sequence>
<organism evidence="1 2">
    <name type="scientific">Desulfomicrobium norvegicum (strain DSM 1741 / NCIMB 8310)</name>
    <name type="common">Desulfovibrio baculatus (strain Norway 4)</name>
    <name type="synonym">Desulfovibrio desulfuricans (strain Norway 4)</name>
    <dbReference type="NCBI Taxonomy" id="52561"/>
    <lineage>
        <taxon>Bacteria</taxon>
        <taxon>Pseudomonadati</taxon>
        <taxon>Thermodesulfobacteriota</taxon>
        <taxon>Desulfovibrionia</taxon>
        <taxon>Desulfovibrionales</taxon>
        <taxon>Desulfomicrobiaceae</taxon>
        <taxon>Desulfomicrobium</taxon>
    </lineage>
</organism>
<dbReference type="Proteomes" id="UP000199581">
    <property type="component" value="Unassembled WGS sequence"/>
</dbReference>
<gene>
    <name evidence="1" type="ORF">SAMN05421830_102315</name>
</gene>
<proteinExistence type="predicted"/>
<name>A0A8G2F3N1_DESNO</name>
<reference evidence="1 2" key="1">
    <citation type="submission" date="2016-10" db="EMBL/GenBank/DDBJ databases">
        <authorList>
            <person name="Varghese N."/>
            <person name="Submissions S."/>
        </authorList>
    </citation>
    <scope>NUCLEOTIDE SEQUENCE [LARGE SCALE GENOMIC DNA]</scope>
    <source>
        <strain evidence="1 2">DSM 1741</strain>
    </source>
</reference>
<evidence type="ECO:0000313" key="2">
    <source>
        <dbReference type="Proteomes" id="UP000199581"/>
    </source>
</evidence>
<comment type="caution">
    <text evidence="1">The sequence shown here is derived from an EMBL/GenBank/DDBJ whole genome shotgun (WGS) entry which is preliminary data.</text>
</comment>
<evidence type="ECO:0000313" key="1">
    <source>
        <dbReference type="EMBL" id="SFL47006.1"/>
    </source>
</evidence>
<dbReference type="EMBL" id="FOTO01000002">
    <property type="protein sequence ID" value="SFL47006.1"/>
    <property type="molecule type" value="Genomic_DNA"/>
</dbReference>
<dbReference type="AlphaFoldDB" id="A0A8G2F3N1"/>
<protein>
    <submittedName>
        <fullName evidence="1">Uncharacterized protein</fullName>
    </submittedName>
</protein>
<accession>A0A8G2F3N1</accession>
<keyword evidence="2" id="KW-1185">Reference proteome</keyword>